<sequence length="40" mass="4736">MLKEVMLEKANKYIDIIYHNLFIQGIVETNIDPKAICHYL</sequence>
<reference evidence="1" key="2">
    <citation type="submission" date="2023-03" db="EMBL/GenBank/DDBJ databases">
        <authorList>
            <person name="Shen W."/>
            <person name="Cai J."/>
        </authorList>
    </citation>
    <scope>NUCLEOTIDE SEQUENCE</scope>
    <source>
        <strain evidence="1">P82-2</strain>
    </source>
</reference>
<evidence type="ECO:0000313" key="3">
    <source>
        <dbReference type="Proteomes" id="UP000217465"/>
    </source>
</evidence>
<evidence type="ECO:0000313" key="2">
    <source>
        <dbReference type="EMBL" id="PCH12677.1"/>
    </source>
</evidence>
<proteinExistence type="predicted"/>
<evidence type="ECO:0000313" key="1">
    <source>
        <dbReference type="EMBL" id="MDT2731765.1"/>
    </source>
</evidence>
<dbReference type="EMBL" id="JARQAG010000007">
    <property type="protein sequence ID" value="MDT2731765.1"/>
    <property type="molecule type" value="Genomic_DNA"/>
</dbReference>
<reference evidence="2 3" key="1">
    <citation type="submission" date="2016-06" db="EMBL/GenBank/DDBJ databases">
        <authorList>
            <person name="Haines A.N."/>
            <person name="Council K.R."/>
        </authorList>
    </citation>
    <scope>NUCLEOTIDE SEQUENCE [LARGE SCALE GENOMIC DNA]</scope>
    <source>
        <strain evidence="2 3">SP158-29</strain>
    </source>
</reference>
<dbReference type="Proteomes" id="UP001180515">
    <property type="component" value="Unassembled WGS sequence"/>
</dbReference>
<dbReference type="RefSeq" id="WP_003104426.1">
    <property type="nucleotide sequence ID" value="NZ_BAWT01000005.1"/>
</dbReference>
<accession>A0A0E2URA1</accession>
<name>A0A0E2URA1_9STRE</name>
<dbReference type="AlphaFoldDB" id="A0A0E2URA1"/>
<dbReference type="Proteomes" id="UP000217465">
    <property type="component" value="Unassembled WGS sequence"/>
</dbReference>
<protein>
    <submittedName>
        <fullName evidence="2">Uncharacterized protein</fullName>
    </submittedName>
</protein>
<comment type="caution">
    <text evidence="2">The sequence shown here is derived from an EMBL/GenBank/DDBJ whole genome shotgun (WGS) entry which is preliminary data.</text>
</comment>
<gene>
    <name evidence="2" type="ORF">A9Y57_01396</name>
    <name evidence="1" type="ORF">P7G31_05850</name>
</gene>
<dbReference type="EMBL" id="NSGR01000008">
    <property type="protein sequence ID" value="PCH12677.1"/>
    <property type="molecule type" value="Genomic_DNA"/>
</dbReference>
<dbReference type="GeneID" id="93796118"/>
<organism evidence="2 3">
    <name type="scientific">Streptococcus parauberis</name>
    <dbReference type="NCBI Taxonomy" id="1348"/>
    <lineage>
        <taxon>Bacteria</taxon>
        <taxon>Bacillati</taxon>
        <taxon>Bacillota</taxon>
        <taxon>Bacilli</taxon>
        <taxon>Lactobacillales</taxon>
        <taxon>Streptococcaceae</taxon>
        <taxon>Streptococcus</taxon>
    </lineage>
</organism>